<dbReference type="OrthoDB" id="10262235at2759"/>
<sequence>MPPATVSKYEFGGLWATIAITFGLPVLLFVFAVTCNDLTGCPVPSLVQSKRLSWETLQVETGWRDGIWLFPSPSVFVVVLAYYMLNMALWRMLPAQEVYGTKLVHHDRPLKYRLNAFTTSLVHLIICGIGTYSQGANFIVWTYITDHYVEILTANMVISFTASLYLYIHSLGVDCSYPNPELRELAPAGHTDNQFYDFFIGRELNPRVALPFFGEVDLKSWFGMRPGLTGWMLLDLAFMAKQYRSYGYVSSSMIFVTSIQSYYVLEGQYNEAGFLTMRDITTDGLGFMLTFGDLVWVPFLYSTQCRYLSVYPAPLSWTQMVITSVCFVLGLYIFRASNSQKIIFRTRPNDPRVAHLSHIQTKRGTKLLTAGWWGMSRHINYLGDWLQSFPFCLATGLAGYTIIPAGNAVAAEAFQMLDGRQVLQGPARGWGMLFTYLYAVYFAVLLVHREKRDDAFCSEKYGEDWQRYRKIVRWRIVPGVY</sequence>
<evidence type="ECO:0000313" key="14">
    <source>
        <dbReference type="EMBL" id="OJJ85792.1"/>
    </source>
</evidence>
<evidence type="ECO:0000256" key="12">
    <source>
        <dbReference type="ARBA" id="ARBA00023221"/>
    </source>
</evidence>
<feature type="transmembrane region" description="Helical" evidence="13">
    <location>
        <begin position="74"/>
        <end position="93"/>
    </location>
</feature>
<evidence type="ECO:0000256" key="6">
    <source>
        <dbReference type="ARBA" id="ARBA00022989"/>
    </source>
</evidence>
<feature type="transmembrane region" description="Helical" evidence="13">
    <location>
        <begin position="429"/>
        <end position="447"/>
    </location>
</feature>
<evidence type="ECO:0000313" key="15">
    <source>
        <dbReference type="Proteomes" id="UP000184300"/>
    </source>
</evidence>
<dbReference type="STRING" id="1160497.A0A1L9VPH2"/>
<evidence type="ECO:0000256" key="13">
    <source>
        <dbReference type="RuleBase" id="RU369120"/>
    </source>
</evidence>
<comment type="similarity">
    <text evidence="2 13">Belongs to the ERG4/ERG24 family.</text>
</comment>
<dbReference type="GO" id="GO:0005789">
    <property type="term" value="C:endoplasmic reticulum membrane"/>
    <property type="evidence" value="ECO:0007669"/>
    <property type="project" value="TreeGrafter"/>
</dbReference>
<dbReference type="GeneID" id="34458189"/>
<dbReference type="InterPro" id="IPR001171">
    <property type="entry name" value="ERG24_DHCR-like"/>
</dbReference>
<feature type="transmembrane region" description="Helical" evidence="13">
    <location>
        <begin position="315"/>
        <end position="334"/>
    </location>
</feature>
<proteinExistence type="inferred from homology"/>
<keyword evidence="8 13" id="KW-0756">Sterol biosynthesis</keyword>
<dbReference type="Proteomes" id="UP000184300">
    <property type="component" value="Unassembled WGS sequence"/>
</dbReference>
<dbReference type="EMBL" id="KV878894">
    <property type="protein sequence ID" value="OJJ85792.1"/>
    <property type="molecule type" value="Genomic_DNA"/>
</dbReference>
<dbReference type="PROSITE" id="PS01018">
    <property type="entry name" value="STEROL_REDUCT_2"/>
    <property type="match status" value="1"/>
</dbReference>
<keyword evidence="6 13" id="KW-1133">Transmembrane helix</keyword>
<keyword evidence="7 13" id="KW-0560">Oxidoreductase</keyword>
<evidence type="ECO:0000256" key="10">
    <source>
        <dbReference type="ARBA" id="ARBA00023136"/>
    </source>
</evidence>
<keyword evidence="5 13" id="KW-0752">Steroid biosynthesis</keyword>
<keyword evidence="9 13" id="KW-0443">Lipid metabolism</keyword>
<gene>
    <name evidence="14" type="ORF">ASPGLDRAFT_147429</name>
</gene>
<dbReference type="VEuPathDB" id="FungiDB:ASPGLDRAFT_147429"/>
<evidence type="ECO:0000256" key="7">
    <source>
        <dbReference type="ARBA" id="ARBA00023002"/>
    </source>
</evidence>
<evidence type="ECO:0000256" key="5">
    <source>
        <dbReference type="ARBA" id="ARBA00022955"/>
    </source>
</evidence>
<organism evidence="14 15">
    <name type="scientific">Aspergillus glaucus CBS 516.65</name>
    <dbReference type="NCBI Taxonomy" id="1160497"/>
    <lineage>
        <taxon>Eukaryota</taxon>
        <taxon>Fungi</taxon>
        <taxon>Dikarya</taxon>
        <taxon>Ascomycota</taxon>
        <taxon>Pezizomycotina</taxon>
        <taxon>Eurotiomycetes</taxon>
        <taxon>Eurotiomycetidae</taxon>
        <taxon>Eurotiales</taxon>
        <taxon>Aspergillaceae</taxon>
        <taxon>Aspergillus</taxon>
        <taxon>Aspergillus subgen. Aspergillus</taxon>
    </lineage>
</organism>
<dbReference type="Gene3D" id="1.20.120.1630">
    <property type="match status" value="1"/>
</dbReference>
<evidence type="ECO:0000256" key="4">
    <source>
        <dbReference type="ARBA" id="ARBA00022692"/>
    </source>
</evidence>
<evidence type="ECO:0000256" key="2">
    <source>
        <dbReference type="ARBA" id="ARBA00005402"/>
    </source>
</evidence>
<keyword evidence="10 13" id="KW-0472">Membrane</keyword>
<feature type="transmembrane region" description="Helical" evidence="13">
    <location>
        <begin position="285"/>
        <end position="303"/>
    </location>
</feature>
<dbReference type="InterPro" id="IPR018083">
    <property type="entry name" value="Sterol_reductase_CS"/>
</dbReference>
<dbReference type="PANTHER" id="PTHR21257:SF52">
    <property type="entry name" value="DELTA(14)-STEROL REDUCTASE TM7SF2"/>
    <property type="match status" value="1"/>
</dbReference>
<keyword evidence="3 13" id="KW-0444">Lipid biosynthesis</keyword>
<evidence type="ECO:0000256" key="3">
    <source>
        <dbReference type="ARBA" id="ARBA00022516"/>
    </source>
</evidence>
<keyword evidence="11 13" id="KW-1207">Sterol metabolism</keyword>
<evidence type="ECO:0000256" key="9">
    <source>
        <dbReference type="ARBA" id="ARBA00023098"/>
    </source>
</evidence>
<keyword evidence="4 13" id="KW-0812">Transmembrane</keyword>
<dbReference type="RefSeq" id="XP_022402490.1">
    <property type="nucleotide sequence ID" value="XM_022541928.1"/>
</dbReference>
<dbReference type="Pfam" id="PF01222">
    <property type="entry name" value="ERG4_ERG24"/>
    <property type="match status" value="1"/>
</dbReference>
<dbReference type="PANTHER" id="PTHR21257">
    <property type="entry name" value="DELTA(14)-STEROL REDUCTASE"/>
    <property type="match status" value="1"/>
</dbReference>
<keyword evidence="15" id="KW-1185">Reference proteome</keyword>
<keyword evidence="12 13" id="KW-0753">Steroid metabolism</keyword>
<evidence type="ECO:0000256" key="1">
    <source>
        <dbReference type="ARBA" id="ARBA00004141"/>
    </source>
</evidence>
<comment type="subcellular location">
    <subcellularLocation>
        <location evidence="1">Membrane</location>
        <topology evidence="1">Multi-pass membrane protein</topology>
    </subcellularLocation>
</comment>
<name>A0A1L9VPH2_ASPGL</name>
<evidence type="ECO:0000256" key="11">
    <source>
        <dbReference type="ARBA" id="ARBA00023166"/>
    </source>
</evidence>
<feature type="transmembrane region" description="Helical" evidence="13">
    <location>
        <begin position="147"/>
        <end position="168"/>
    </location>
</feature>
<dbReference type="GO" id="GO:0050613">
    <property type="term" value="F:Delta14-sterol reductase activity"/>
    <property type="evidence" value="ECO:0007669"/>
    <property type="project" value="TreeGrafter"/>
</dbReference>
<dbReference type="AlphaFoldDB" id="A0A1L9VPH2"/>
<feature type="transmembrane region" description="Helical" evidence="13">
    <location>
        <begin position="12"/>
        <end position="33"/>
    </location>
</feature>
<evidence type="ECO:0000256" key="8">
    <source>
        <dbReference type="ARBA" id="ARBA00023011"/>
    </source>
</evidence>
<feature type="transmembrane region" description="Helical" evidence="13">
    <location>
        <begin position="114"/>
        <end position="135"/>
    </location>
</feature>
<protein>
    <recommendedName>
        <fullName evidence="13">Delta(14)-sterol reductase</fullName>
    </recommendedName>
    <alternativeName>
        <fullName evidence="13">C-14 sterol reductase</fullName>
    </alternativeName>
    <alternativeName>
        <fullName evidence="13">Sterol C14-reductase</fullName>
    </alternativeName>
</protein>
<accession>A0A1L9VPH2</accession>
<reference evidence="15" key="1">
    <citation type="journal article" date="2017" name="Genome Biol.">
        <title>Comparative genomics reveals high biological diversity and specific adaptations in the industrially and medically important fungal genus Aspergillus.</title>
        <authorList>
            <person name="de Vries R.P."/>
            <person name="Riley R."/>
            <person name="Wiebenga A."/>
            <person name="Aguilar-Osorio G."/>
            <person name="Amillis S."/>
            <person name="Uchima C.A."/>
            <person name="Anderluh G."/>
            <person name="Asadollahi M."/>
            <person name="Askin M."/>
            <person name="Barry K."/>
            <person name="Battaglia E."/>
            <person name="Bayram O."/>
            <person name="Benocci T."/>
            <person name="Braus-Stromeyer S.A."/>
            <person name="Caldana C."/>
            <person name="Canovas D."/>
            <person name="Cerqueira G.C."/>
            <person name="Chen F."/>
            <person name="Chen W."/>
            <person name="Choi C."/>
            <person name="Clum A."/>
            <person name="Dos Santos R.A."/>
            <person name="Damasio A.R."/>
            <person name="Diallinas G."/>
            <person name="Emri T."/>
            <person name="Fekete E."/>
            <person name="Flipphi M."/>
            <person name="Freyberg S."/>
            <person name="Gallo A."/>
            <person name="Gournas C."/>
            <person name="Habgood R."/>
            <person name="Hainaut M."/>
            <person name="Harispe M.L."/>
            <person name="Henrissat B."/>
            <person name="Hilden K.S."/>
            <person name="Hope R."/>
            <person name="Hossain A."/>
            <person name="Karabika E."/>
            <person name="Karaffa L."/>
            <person name="Karanyi Z."/>
            <person name="Krasevec N."/>
            <person name="Kuo A."/>
            <person name="Kusch H."/>
            <person name="LaButti K."/>
            <person name="Lagendijk E.L."/>
            <person name="Lapidus A."/>
            <person name="Levasseur A."/>
            <person name="Lindquist E."/>
            <person name="Lipzen A."/>
            <person name="Logrieco A.F."/>
            <person name="MacCabe A."/>
            <person name="Maekelae M.R."/>
            <person name="Malavazi I."/>
            <person name="Melin P."/>
            <person name="Meyer V."/>
            <person name="Mielnichuk N."/>
            <person name="Miskei M."/>
            <person name="Molnar A.P."/>
            <person name="Mule G."/>
            <person name="Ngan C.Y."/>
            <person name="Orejas M."/>
            <person name="Orosz E."/>
            <person name="Ouedraogo J.P."/>
            <person name="Overkamp K.M."/>
            <person name="Park H.-S."/>
            <person name="Perrone G."/>
            <person name="Piumi F."/>
            <person name="Punt P.J."/>
            <person name="Ram A.F."/>
            <person name="Ramon A."/>
            <person name="Rauscher S."/>
            <person name="Record E."/>
            <person name="Riano-Pachon D.M."/>
            <person name="Robert V."/>
            <person name="Roehrig J."/>
            <person name="Ruller R."/>
            <person name="Salamov A."/>
            <person name="Salih N.S."/>
            <person name="Samson R.A."/>
            <person name="Sandor E."/>
            <person name="Sanguinetti M."/>
            <person name="Schuetze T."/>
            <person name="Sepcic K."/>
            <person name="Shelest E."/>
            <person name="Sherlock G."/>
            <person name="Sophianopoulou V."/>
            <person name="Squina F.M."/>
            <person name="Sun H."/>
            <person name="Susca A."/>
            <person name="Todd R.B."/>
            <person name="Tsang A."/>
            <person name="Unkles S.E."/>
            <person name="van de Wiele N."/>
            <person name="van Rossen-Uffink D."/>
            <person name="Oliveira J.V."/>
            <person name="Vesth T.C."/>
            <person name="Visser J."/>
            <person name="Yu J.-H."/>
            <person name="Zhou M."/>
            <person name="Andersen M.R."/>
            <person name="Archer D.B."/>
            <person name="Baker S.E."/>
            <person name="Benoit I."/>
            <person name="Brakhage A.A."/>
            <person name="Braus G.H."/>
            <person name="Fischer R."/>
            <person name="Frisvad J.C."/>
            <person name="Goldman G.H."/>
            <person name="Houbraken J."/>
            <person name="Oakley B."/>
            <person name="Pocsi I."/>
            <person name="Scazzocchio C."/>
            <person name="Seiboth B."/>
            <person name="vanKuyk P.A."/>
            <person name="Wortman J."/>
            <person name="Dyer P.S."/>
            <person name="Grigoriev I.V."/>
        </authorList>
    </citation>
    <scope>NUCLEOTIDE SEQUENCE [LARGE SCALE GENOMIC DNA]</scope>
    <source>
        <strain evidence="15">CBS 516.65</strain>
    </source>
</reference>
<dbReference type="GO" id="GO:0006696">
    <property type="term" value="P:ergosterol biosynthetic process"/>
    <property type="evidence" value="ECO:0007669"/>
    <property type="project" value="TreeGrafter"/>
</dbReference>